<dbReference type="PANTHER" id="PTHR38797">
    <property type="entry name" value="NUCLEAR PORE COMPLEX PROTEIN NUP85-RELATED"/>
    <property type="match status" value="1"/>
</dbReference>
<sequence>MATLPLQLKCKSNTANDVFNILGDFVQPTSSTTPAAIAESIDRLKPSLPGNDLESFLWETWVVFITVAEQIPHDHCSQDRLVEVIDALTQLPSTTVQIWGSDICVWKDLPLLGATMRESWRGPTPDNSYAVQEDAEKCVNLNSFAARLLKLDSISWFNFAIWTLRSALEQNPPEAELGTYVNAAAEWIKYSGKVLFDMAEASGGENEDRILSAGALYLGPSKLCLERWAFWKQRLNRISEVPGQIGSCCSYLFINKSDQDQSTNSRLDAYQANRNTVLTQEIDQHLVNPTAQVFPDLQVLRSISYDIKTYAAYQVL</sequence>
<dbReference type="EMBL" id="QUQM01000001">
    <property type="protein sequence ID" value="KAA8650357.1"/>
    <property type="molecule type" value="Genomic_DNA"/>
</dbReference>
<dbReference type="OrthoDB" id="3350591at2759"/>
<dbReference type="VEuPathDB" id="FungiDB:EYZ11_000745"/>
<proteinExistence type="predicted"/>
<dbReference type="PANTHER" id="PTHR38797:SF4">
    <property type="entry name" value="NUCLEAR PORE COMPLEX PROTEIN NUP85"/>
    <property type="match status" value="1"/>
</dbReference>
<protein>
    <recommendedName>
        <fullName evidence="3">Nuclear pore complex protein Nup85</fullName>
    </recommendedName>
</protein>
<dbReference type="Proteomes" id="UP000324241">
    <property type="component" value="Unassembled WGS sequence"/>
</dbReference>
<dbReference type="RefSeq" id="XP_033429718.1">
    <property type="nucleotide sequence ID" value="XM_033567723.1"/>
</dbReference>
<dbReference type="Pfam" id="PF12311">
    <property type="entry name" value="DUF3632"/>
    <property type="match status" value="1"/>
</dbReference>
<evidence type="ECO:0008006" key="3">
    <source>
        <dbReference type="Google" id="ProtNLM"/>
    </source>
</evidence>
<dbReference type="AlphaFoldDB" id="A0A5M9N6X0"/>
<name>A0A5M9N6X0_9EURO</name>
<dbReference type="InterPro" id="IPR053204">
    <property type="entry name" value="Oxopyrrolidines_Biosynth-assoc"/>
</dbReference>
<accession>A0A5M9N6X0</accession>
<evidence type="ECO:0000313" key="1">
    <source>
        <dbReference type="EMBL" id="KAA8650357.1"/>
    </source>
</evidence>
<dbReference type="GeneID" id="54325743"/>
<evidence type="ECO:0000313" key="2">
    <source>
        <dbReference type="Proteomes" id="UP000324241"/>
    </source>
</evidence>
<reference evidence="1 2" key="1">
    <citation type="submission" date="2019-08" db="EMBL/GenBank/DDBJ databases">
        <title>The genome sequence of a newly discovered highly antifungal drug resistant Aspergillus species, Aspergillus tanneri NIH 1004.</title>
        <authorList>
            <person name="Mounaud S."/>
            <person name="Singh I."/>
            <person name="Joardar V."/>
            <person name="Pakala S."/>
            <person name="Pakala S."/>
            <person name="Venepally P."/>
            <person name="Chung J.K."/>
            <person name="Losada L."/>
            <person name="Nierman W.C."/>
        </authorList>
    </citation>
    <scope>NUCLEOTIDE SEQUENCE [LARGE SCALE GENOMIC DNA]</scope>
    <source>
        <strain evidence="1 2">NIH1004</strain>
    </source>
</reference>
<gene>
    <name evidence="1" type="ORF">ATNIH1004_003041</name>
</gene>
<comment type="caution">
    <text evidence="1">The sequence shown here is derived from an EMBL/GenBank/DDBJ whole genome shotgun (WGS) entry which is preliminary data.</text>
</comment>
<dbReference type="InterPro" id="IPR022085">
    <property type="entry name" value="OpdG"/>
</dbReference>
<organism evidence="1 2">
    <name type="scientific">Aspergillus tanneri</name>
    <dbReference type="NCBI Taxonomy" id="1220188"/>
    <lineage>
        <taxon>Eukaryota</taxon>
        <taxon>Fungi</taxon>
        <taxon>Dikarya</taxon>
        <taxon>Ascomycota</taxon>
        <taxon>Pezizomycotina</taxon>
        <taxon>Eurotiomycetes</taxon>
        <taxon>Eurotiomycetidae</taxon>
        <taxon>Eurotiales</taxon>
        <taxon>Aspergillaceae</taxon>
        <taxon>Aspergillus</taxon>
        <taxon>Aspergillus subgen. Circumdati</taxon>
    </lineage>
</organism>